<dbReference type="RefSeq" id="WP_335425291.1">
    <property type="nucleotide sequence ID" value="NZ_JBALHR010000019.1"/>
</dbReference>
<dbReference type="GO" id="GO:0016787">
    <property type="term" value="F:hydrolase activity"/>
    <property type="evidence" value="ECO:0007669"/>
    <property type="project" value="UniProtKB-KW"/>
</dbReference>
<keyword evidence="1" id="KW-0378">Hydrolase</keyword>
<keyword evidence="2" id="KW-1185">Reference proteome</keyword>
<proteinExistence type="predicted"/>
<dbReference type="Pfam" id="PF13279">
    <property type="entry name" value="4HBT_2"/>
    <property type="match status" value="1"/>
</dbReference>
<evidence type="ECO:0000313" key="2">
    <source>
        <dbReference type="Proteomes" id="UP001431963"/>
    </source>
</evidence>
<dbReference type="CDD" id="cd00586">
    <property type="entry name" value="4HBT"/>
    <property type="match status" value="1"/>
</dbReference>
<dbReference type="Proteomes" id="UP001431963">
    <property type="component" value="Unassembled WGS sequence"/>
</dbReference>
<dbReference type="EMBL" id="JBALHR010000019">
    <property type="protein sequence ID" value="MEH7830256.1"/>
    <property type="molecule type" value="Genomic_DNA"/>
</dbReference>
<gene>
    <name evidence="1" type="ORF">V6590_19070</name>
</gene>
<accession>A0ABU8BZY0</accession>
<comment type="caution">
    <text evidence="1">The sequence shown here is derived from an EMBL/GenBank/DDBJ whole genome shotgun (WGS) entry which is preliminary data.</text>
</comment>
<dbReference type="EC" id="3.1.2.-" evidence="1"/>
<dbReference type="SUPFAM" id="SSF54637">
    <property type="entry name" value="Thioesterase/thiol ester dehydrase-isomerase"/>
    <property type="match status" value="1"/>
</dbReference>
<name>A0ABU8BZY0_9RHOB</name>
<dbReference type="InterPro" id="IPR029069">
    <property type="entry name" value="HotDog_dom_sf"/>
</dbReference>
<evidence type="ECO:0000313" key="1">
    <source>
        <dbReference type="EMBL" id="MEH7830256.1"/>
    </source>
</evidence>
<sequence length="137" mass="15818">MIYHRPIQIEFNHCDPAGIVFYPRYFEMTNSVVENFFADVLRYPFARITMEEHSGVPTVRIEADFRAPSRLGDRVDFTLEVLRIGASSASFRLRGAVGEELRMQADLTLVWVTPEGRAAPWPEVIRARLTEFKERQA</sequence>
<protein>
    <submittedName>
        <fullName evidence="1">Thioesterase family protein</fullName>
        <ecNumber evidence="1">3.1.2.-</ecNumber>
    </submittedName>
</protein>
<dbReference type="Gene3D" id="3.10.129.10">
    <property type="entry name" value="Hotdog Thioesterase"/>
    <property type="match status" value="1"/>
</dbReference>
<reference evidence="1" key="1">
    <citation type="submission" date="2024-02" db="EMBL/GenBank/DDBJ databases">
        <title>Genome sequences of strain Gemmobacter sp. JM10B15.</title>
        <authorList>
            <person name="Zhang M."/>
        </authorList>
    </citation>
    <scope>NUCLEOTIDE SEQUENCE</scope>
    <source>
        <strain evidence="1">JM10B15</strain>
    </source>
</reference>
<organism evidence="1 2">
    <name type="scientific">Gemmobacter denitrificans</name>
    <dbReference type="NCBI Taxonomy" id="3123040"/>
    <lineage>
        <taxon>Bacteria</taxon>
        <taxon>Pseudomonadati</taxon>
        <taxon>Pseudomonadota</taxon>
        <taxon>Alphaproteobacteria</taxon>
        <taxon>Rhodobacterales</taxon>
        <taxon>Paracoccaceae</taxon>
        <taxon>Gemmobacter</taxon>
    </lineage>
</organism>